<name>A0A699IW29_TANCI</name>
<protein>
    <submittedName>
        <fullName evidence="1">Uncharacterized protein</fullName>
    </submittedName>
</protein>
<gene>
    <name evidence="1" type="ORF">Tci_562576</name>
</gene>
<organism evidence="1">
    <name type="scientific">Tanacetum cinerariifolium</name>
    <name type="common">Dalmatian daisy</name>
    <name type="synonym">Chrysanthemum cinerariifolium</name>
    <dbReference type="NCBI Taxonomy" id="118510"/>
    <lineage>
        <taxon>Eukaryota</taxon>
        <taxon>Viridiplantae</taxon>
        <taxon>Streptophyta</taxon>
        <taxon>Embryophyta</taxon>
        <taxon>Tracheophyta</taxon>
        <taxon>Spermatophyta</taxon>
        <taxon>Magnoliopsida</taxon>
        <taxon>eudicotyledons</taxon>
        <taxon>Gunneridae</taxon>
        <taxon>Pentapetalae</taxon>
        <taxon>asterids</taxon>
        <taxon>campanulids</taxon>
        <taxon>Asterales</taxon>
        <taxon>Asteraceae</taxon>
        <taxon>Asteroideae</taxon>
        <taxon>Anthemideae</taxon>
        <taxon>Anthemidinae</taxon>
        <taxon>Tanacetum</taxon>
    </lineage>
</organism>
<sequence>MKIQKKSLLSTSQQDLLVQCCHLLVLLVWEQYCLGVIYGDSNIRSWKVCMMLIAQLCASSSSNSGG</sequence>
<comment type="caution">
    <text evidence="1">The sequence shown here is derived from an EMBL/GenBank/DDBJ whole genome shotgun (WGS) entry which is preliminary data.</text>
</comment>
<accession>A0A699IW29</accession>
<dbReference type="EMBL" id="BKCJ010340109">
    <property type="protein sequence ID" value="GEZ90603.1"/>
    <property type="molecule type" value="Genomic_DNA"/>
</dbReference>
<evidence type="ECO:0000313" key="1">
    <source>
        <dbReference type="EMBL" id="GEZ90603.1"/>
    </source>
</evidence>
<reference evidence="1" key="1">
    <citation type="journal article" date="2019" name="Sci. Rep.">
        <title>Draft genome of Tanacetum cinerariifolium, the natural source of mosquito coil.</title>
        <authorList>
            <person name="Yamashiro T."/>
            <person name="Shiraishi A."/>
            <person name="Satake H."/>
            <person name="Nakayama K."/>
        </authorList>
    </citation>
    <scope>NUCLEOTIDE SEQUENCE</scope>
</reference>
<dbReference type="AlphaFoldDB" id="A0A699IW29"/>
<proteinExistence type="predicted"/>